<keyword evidence="3" id="KW-1185">Reference proteome</keyword>
<dbReference type="InterPro" id="IPR002645">
    <property type="entry name" value="STAS_dom"/>
</dbReference>
<dbReference type="InterPro" id="IPR058548">
    <property type="entry name" value="MlaB-like_STAS"/>
</dbReference>
<protein>
    <submittedName>
        <fullName evidence="2">MEDS domain-containing protein</fullName>
    </submittedName>
</protein>
<dbReference type="EMBL" id="JAFLRJ010000122">
    <property type="protein sequence ID" value="MBO0512850.1"/>
    <property type="molecule type" value="Genomic_DNA"/>
</dbReference>
<reference evidence="2" key="1">
    <citation type="submission" date="2021-03" db="EMBL/GenBank/DDBJ databases">
        <title>Streptomyces poriferae sp. nov., a novel marine sponge-derived Actinobacteria species with anti-MRSA activity.</title>
        <authorList>
            <person name="Sandoval-Powers M."/>
            <person name="Kralova S."/>
            <person name="Nguyen G.-S."/>
            <person name="Fawwal D."/>
            <person name="Degnes K."/>
            <person name="Klinkenberg G."/>
            <person name="Sletta H."/>
            <person name="Wentzel A."/>
            <person name="Liles M.R."/>
        </authorList>
    </citation>
    <scope>NUCLEOTIDE SEQUENCE</scope>
    <source>
        <strain evidence="2">DSM 41794</strain>
    </source>
</reference>
<evidence type="ECO:0000259" key="1">
    <source>
        <dbReference type="PROSITE" id="PS50801"/>
    </source>
</evidence>
<comment type="caution">
    <text evidence="2">The sequence shown here is derived from an EMBL/GenBank/DDBJ whole genome shotgun (WGS) entry which is preliminary data.</text>
</comment>
<dbReference type="Gene3D" id="3.30.750.24">
    <property type="entry name" value="STAS domain"/>
    <property type="match status" value="1"/>
</dbReference>
<evidence type="ECO:0000313" key="2">
    <source>
        <dbReference type="EMBL" id="MBO0512850.1"/>
    </source>
</evidence>
<name>A0A939F9B3_9ACTN</name>
<sequence>MTTALTAVGRMRAGDHLFLGYGTDEERDAVLAAFVLDGLASGHRCLVLAPVDAPPDVTLGFLEHSGVDLLGALTERHLVVDTQLATADGLWDVDDLVRREAQRAVADGLLGLRVSMEILHSHAGDAFKTLKDSEVLLDQVFGTHPVLGICLYDRRVFARRELDPLDDLHHGRVGADPVWQDELLLISRTFSPPGLALTGDVDDSNVTAFARALHAETLRAAHRAVTDTHLDLRGLGFVDVCALRLLVFTALGLSAAGGHRLVLHGVAPHVRKVMRVTGWDRVPGLELAL</sequence>
<dbReference type="SUPFAM" id="SSF52091">
    <property type="entry name" value="SpoIIaa-like"/>
    <property type="match status" value="1"/>
</dbReference>
<dbReference type="RefSeq" id="WP_206962283.1">
    <property type="nucleotide sequence ID" value="NZ_BAAAJJ010000002.1"/>
</dbReference>
<dbReference type="InterPro" id="IPR025847">
    <property type="entry name" value="MEDS_domain"/>
</dbReference>
<dbReference type="Pfam" id="PF13466">
    <property type="entry name" value="STAS_2"/>
    <property type="match status" value="1"/>
</dbReference>
<evidence type="ECO:0000313" key="3">
    <source>
        <dbReference type="Proteomes" id="UP000664167"/>
    </source>
</evidence>
<accession>A0A939F9B3</accession>
<dbReference type="CDD" id="cd07043">
    <property type="entry name" value="STAS_anti-anti-sigma_factors"/>
    <property type="match status" value="1"/>
</dbReference>
<dbReference type="Pfam" id="PF14417">
    <property type="entry name" value="MEDS"/>
    <property type="match status" value="1"/>
</dbReference>
<gene>
    <name evidence="2" type="ORF">J0695_13675</name>
</gene>
<dbReference type="Proteomes" id="UP000664167">
    <property type="component" value="Unassembled WGS sequence"/>
</dbReference>
<dbReference type="PROSITE" id="PS50801">
    <property type="entry name" value="STAS"/>
    <property type="match status" value="1"/>
</dbReference>
<dbReference type="InterPro" id="IPR036513">
    <property type="entry name" value="STAS_dom_sf"/>
</dbReference>
<feature type="domain" description="STAS" evidence="1">
    <location>
        <begin position="195"/>
        <end position="289"/>
    </location>
</feature>
<organism evidence="2 3">
    <name type="scientific">Streptomyces beijiangensis</name>
    <dbReference type="NCBI Taxonomy" id="163361"/>
    <lineage>
        <taxon>Bacteria</taxon>
        <taxon>Bacillati</taxon>
        <taxon>Actinomycetota</taxon>
        <taxon>Actinomycetes</taxon>
        <taxon>Kitasatosporales</taxon>
        <taxon>Streptomycetaceae</taxon>
        <taxon>Streptomyces</taxon>
    </lineage>
</organism>
<proteinExistence type="predicted"/>
<dbReference type="AlphaFoldDB" id="A0A939F9B3"/>